<proteinExistence type="predicted"/>
<feature type="region of interest" description="Disordered" evidence="1">
    <location>
        <begin position="53"/>
        <end position="108"/>
    </location>
</feature>
<dbReference type="EMBL" id="DF842729">
    <property type="protein sequence ID" value="GAT46686.1"/>
    <property type="molecule type" value="Genomic_DNA"/>
</dbReference>
<reference evidence="2" key="1">
    <citation type="submission" date="2014-09" db="EMBL/GenBank/DDBJ databases">
        <title>Genome sequence of the luminous mushroom Mycena chlorophos for searching fungal bioluminescence genes.</title>
        <authorList>
            <person name="Tanaka Y."/>
            <person name="Kasuga D."/>
            <person name="Oba Y."/>
            <person name="Hase S."/>
            <person name="Sato K."/>
            <person name="Oba Y."/>
            <person name="Sakakibara Y."/>
        </authorList>
    </citation>
    <scope>NUCLEOTIDE SEQUENCE</scope>
</reference>
<accession>A0ABQ0L6E3</accession>
<evidence type="ECO:0000313" key="3">
    <source>
        <dbReference type="Proteomes" id="UP000815677"/>
    </source>
</evidence>
<gene>
    <name evidence="2" type="ORF">MCHLO_04187</name>
</gene>
<protein>
    <recommendedName>
        <fullName evidence="4">Zn(2)-C6 fungal-type domain-containing protein</fullName>
    </recommendedName>
</protein>
<evidence type="ECO:0008006" key="4">
    <source>
        <dbReference type="Google" id="ProtNLM"/>
    </source>
</evidence>
<name>A0ABQ0L6E3_MYCCL</name>
<sequence>MGSQRAYVSSRASCIASSVVPSSSVRKHALRLSLHVYDCTSIAMSQPISFQLRDKHAPVPSSPNTSSGTPSSNESSSEERSSDSDSVSGATRLAQRVSARFPPPPPVQRLEMVSTSDGGVALPNDPTVVPLPADDDEVHRAVHFKRRHQCARCARYGLRCNYVDPGVLCAICALLGYTTCSHADPALFLTDLSDWREDYLLHTAQQLHESIQTRRLLPGLFNHHYFLAVERSRRIIQGAITRFRLNVRATDGLVRFGYNLLINSTTDLGTLSRFTALGDEVGVAPSVLQMAFHRSYTLAGRAAAAAGDDDE</sequence>
<evidence type="ECO:0000256" key="1">
    <source>
        <dbReference type="SAM" id="MobiDB-lite"/>
    </source>
</evidence>
<evidence type="ECO:0000313" key="2">
    <source>
        <dbReference type="EMBL" id="GAT46686.1"/>
    </source>
</evidence>
<organism evidence="2 3">
    <name type="scientific">Mycena chlorophos</name>
    <name type="common">Agaric fungus</name>
    <name type="synonym">Agaricus chlorophos</name>
    <dbReference type="NCBI Taxonomy" id="658473"/>
    <lineage>
        <taxon>Eukaryota</taxon>
        <taxon>Fungi</taxon>
        <taxon>Dikarya</taxon>
        <taxon>Basidiomycota</taxon>
        <taxon>Agaricomycotina</taxon>
        <taxon>Agaricomycetes</taxon>
        <taxon>Agaricomycetidae</taxon>
        <taxon>Agaricales</taxon>
        <taxon>Marasmiineae</taxon>
        <taxon>Mycenaceae</taxon>
        <taxon>Mycena</taxon>
    </lineage>
</organism>
<keyword evidence="3" id="KW-1185">Reference proteome</keyword>
<dbReference type="Proteomes" id="UP000815677">
    <property type="component" value="Unassembled WGS sequence"/>
</dbReference>
<feature type="compositionally biased region" description="Low complexity" evidence="1">
    <location>
        <begin position="58"/>
        <end position="75"/>
    </location>
</feature>